<name>A0A5Q4ZRH7_9GAMM</name>
<proteinExistence type="predicted"/>
<dbReference type="AlphaFoldDB" id="A0A5Q4ZRH7"/>
<dbReference type="EMBL" id="LR721750">
    <property type="protein sequence ID" value="VVV03628.1"/>
    <property type="molecule type" value="Genomic_DNA"/>
</dbReference>
<protein>
    <submittedName>
        <fullName evidence="2">Uncharacterized protein</fullName>
    </submittedName>
</protein>
<feature type="transmembrane region" description="Helical" evidence="1">
    <location>
        <begin position="12"/>
        <end position="37"/>
    </location>
</feature>
<keyword evidence="1" id="KW-0812">Transmembrane</keyword>
<gene>
    <name evidence="2" type="ORF">AW0309160_01011</name>
</gene>
<evidence type="ECO:0000313" key="2">
    <source>
        <dbReference type="EMBL" id="VVV03628.1"/>
    </source>
</evidence>
<sequence length="55" mass="5480">MERVIQNVRVLMASLLNGVSAVCAGVVATGVGAGLSLEGASSLGFYLSLLSLTPS</sequence>
<keyword evidence="1" id="KW-1133">Transmembrane helix</keyword>
<keyword evidence="1" id="KW-0472">Membrane</keyword>
<accession>A0A5Q4ZRH7</accession>
<organism evidence="2">
    <name type="scientific">Aliivibrio wodanis</name>
    <dbReference type="NCBI Taxonomy" id="80852"/>
    <lineage>
        <taxon>Bacteria</taxon>
        <taxon>Pseudomonadati</taxon>
        <taxon>Pseudomonadota</taxon>
        <taxon>Gammaproteobacteria</taxon>
        <taxon>Vibrionales</taxon>
        <taxon>Vibrionaceae</taxon>
        <taxon>Aliivibrio</taxon>
    </lineage>
</organism>
<evidence type="ECO:0000256" key="1">
    <source>
        <dbReference type="SAM" id="Phobius"/>
    </source>
</evidence>
<reference evidence="2" key="1">
    <citation type="submission" date="2019-09" db="EMBL/GenBank/DDBJ databases">
        <authorList>
            <person name="Hjerde E."/>
        </authorList>
    </citation>
    <scope>NUCLEOTIDE SEQUENCE</scope>
    <source>
        <strain evidence="2">06/09/160</strain>
    </source>
</reference>